<dbReference type="InterPro" id="IPR002156">
    <property type="entry name" value="RNaseH_domain"/>
</dbReference>
<dbReference type="OrthoDB" id="90239at2759"/>
<gene>
    <name evidence="9" type="ORF">TELCIR_02166</name>
</gene>
<evidence type="ECO:0000256" key="7">
    <source>
        <dbReference type="ARBA" id="ARBA00022801"/>
    </source>
</evidence>
<evidence type="ECO:0000313" key="9">
    <source>
        <dbReference type="EMBL" id="PIO75781.1"/>
    </source>
</evidence>
<reference evidence="9 10" key="1">
    <citation type="submission" date="2015-09" db="EMBL/GenBank/DDBJ databases">
        <title>Draft genome of the parasitic nematode Teladorsagia circumcincta isolate WARC Sus (inbred).</title>
        <authorList>
            <person name="Mitreva M."/>
        </authorList>
    </citation>
    <scope>NUCLEOTIDE SEQUENCE [LARGE SCALE GENOMIC DNA]</scope>
    <source>
        <strain evidence="9 10">S</strain>
    </source>
</reference>
<keyword evidence="7" id="KW-0378">Hydrolase</keyword>
<dbReference type="GO" id="GO:0046872">
    <property type="term" value="F:metal ion binding"/>
    <property type="evidence" value="ECO:0007669"/>
    <property type="project" value="UniProtKB-KW"/>
</dbReference>
<evidence type="ECO:0000256" key="3">
    <source>
        <dbReference type="ARBA" id="ARBA00012180"/>
    </source>
</evidence>
<keyword evidence="4" id="KW-0540">Nuclease</keyword>
<proteinExistence type="inferred from homology"/>
<dbReference type="EC" id="3.1.26.4" evidence="3"/>
<dbReference type="Pfam" id="PF00075">
    <property type="entry name" value="RNase_H"/>
    <property type="match status" value="1"/>
</dbReference>
<evidence type="ECO:0000256" key="1">
    <source>
        <dbReference type="ARBA" id="ARBA00000077"/>
    </source>
</evidence>
<dbReference type="InterPro" id="IPR036397">
    <property type="entry name" value="RNaseH_sf"/>
</dbReference>
<name>A0A2G9UZW5_TELCI</name>
<evidence type="ECO:0000259" key="8">
    <source>
        <dbReference type="PROSITE" id="PS50879"/>
    </source>
</evidence>
<dbReference type="GO" id="GO:0043137">
    <property type="term" value="P:DNA replication, removal of RNA primer"/>
    <property type="evidence" value="ECO:0007669"/>
    <property type="project" value="TreeGrafter"/>
</dbReference>
<evidence type="ECO:0000256" key="2">
    <source>
        <dbReference type="ARBA" id="ARBA00005300"/>
    </source>
</evidence>
<keyword evidence="10" id="KW-1185">Reference proteome</keyword>
<dbReference type="PANTHER" id="PTHR10642">
    <property type="entry name" value="RIBONUCLEASE H1"/>
    <property type="match status" value="1"/>
</dbReference>
<organism evidence="9 10">
    <name type="scientific">Teladorsagia circumcincta</name>
    <name type="common">Brown stomach worm</name>
    <name type="synonym">Ostertagia circumcincta</name>
    <dbReference type="NCBI Taxonomy" id="45464"/>
    <lineage>
        <taxon>Eukaryota</taxon>
        <taxon>Metazoa</taxon>
        <taxon>Ecdysozoa</taxon>
        <taxon>Nematoda</taxon>
        <taxon>Chromadorea</taxon>
        <taxon>Rhabditida</taxon>
        <taxon>Rhabditina</taxon>
        <taxon>Rhabditomorpha</taxon>
        <taxon>Strongyloidea</taxon>
        <taxon>Trichostrongylidae</taxon>
        <taxon>Teladorsagia</taxon>
    </lineage>
</organism>
<dbReference type="SUPFAM" id="SSF53098">
    <property type="entry name" value="Ribonuclease H-like"/>
    <property type="match status" value="1"/>
</dbReference>
<keyword evidence="6" id="KW-0255">Endonuclease</keyword>
<sequence length="129" mass="14403">MAGFGVFWGKNHVDNSYGPVSGAPTNNRGELLAVDVALKQAVSKKLPAIVVRTDSKLLINSLDNYMDNWKRNSWKTSFGKDVLNQDLLRSIDESTRRLHVKFEYVAGHSGEYGNDAADELARRGAQMYK</sequence>
<dbReference type="InterPro" id="IPR012337">
    <property type="entry name" value="RNaseH-like_sf"/>
</dbReference>
<feature type="domain" description="RNase H type-1" evidence="8">
    <location>
        <begin position="1"/>
        <end position="126"/>
    </location>
</feature>
<dbReference type="GO" id="GO:0003676">
    <property type="term" value="F:nucleic acid binding"/>
    <property type="evidence" value="ECO:0007669"/>
    <property type="project" value="InterPro"/>
</dbReference>
<dbReference type="PROSITE" id="PS50879">
    <property type="entry name" value="RNASE_H_1"/>
    <property type="match status" value="1"/>
</dbReference>
<dbReference type="GO" id="GO:0004523">
    <property type="term" value="F:RNA-DNA hybrid ribonuclease activity"/>
    <property type="evidence" value="ECO:0007669"/>
    <property type="project" value="UniProtKB-EC"/>
</dbReference>
<dbReference type="PANTHER" id="PTHR10642:SF26">
    <property type="entry name" value="RIBONUCLEASE H1"/>
    <property type="match status" value="1"/>
</dbReference>
<comment type="catalytic activity">
    <reaction evidence="1">
        <text>Endonucleolytic cleavage to 5'-phosphomonoester.</text>
        <dbReference type="EC" id="3.1.26.4"/>
    </reaction>
</comment>
<accession>A0A2G9UZW5</accession>
<keyword evidence="5" id="KW-0479">Metal-binding</keyword>
<comment type="similarity">
    <text evidence="2">Belongs to the RNase H family.</text>
</comment>
<dbReference type="EMBL" id="KZ345106">
    <property type="protein sequence ID" value="PIO75781.1"/>
    <property type="molecule type" value="Genomic_DNA"/>
</dbReference>
<dbReference type="AlphaFoldDB" id="A0A2G9UZW5"/>
<evidence type="ECO:0000313" key="10">
    <source>
        <dbReference type="Proteomes" id="UP000230423"/>
    </source>
</evidence>
<dbReference type="Gene3D" id="3.30.420.10">
    <property type="entry name" value="Ribonuclease H-like superfamily/Ribonuclease H"/>
    <property type="match status" value="1"/>
</dbReference>
<evidence type="ECO:0000256" key="4">
    <source>
        <dbReference type="ARBA" id="ARBA00022722"/>
    </source>
</evidence>
<dbReference type="CDD" id="cd09280">
    <property type="entry name" value="RNase_HI_eukaryote_like"/>
    <property type="match status" value="1"/>
</dbReference>
<protein>
    <recommendedName>
        <fullName evidence="3">ribonuclease H</fullName>
        <ecNumber evidence="3">3.1.26.4</ecNumber>
    </recommendedName>
</protein>
<evidence type="ECO:0000256" key="6">
    <source>
        <dbReference type="ARBA" id="ARBA00022759"/>
    </source>
</evidence>
<evidence type="ECO:0000256" key="5">
    <source>
        <dbReference type="ARBA" id="ARBA00022723"/>
    </source>
</evidence>
<dbReference type="Proteomes" id="UP000230423">
    <property type="component" value="Unassembled WGS sequence"/>
</dbReference>
<dbReference type="InterPro" id="IPR050092">
    <property type="entry name" value="RNase_H"/>
</dbReference>